<dbReference type="InterPro" id="IPR003717">
    <property type="entry name" value="RecO"/>
</dbReference>
<dbReference type="GO" id="GO:0006310">
    <property type="term" value="P:DNA recombination"/>
    <property type="evidence" value="ECO:0007669"/>
    <property type="project" value="UniProtKB-UniRule"/>
</dbReference>
<evidence type="ECO:0000259" key="8">
    <source>
        <dbReference type="Pfam" id="PF11967"/>
    </source>
</evidence>
<comment type="similarity">
    <text evidence="1 7">Belongs to the RecO family.</text>
</comment>
<accession>A0A0P6WJH4</accession>
<dbReference type="SUPFAM" id="SSF50249">
    <property type="entry name" value="Nucleic acid-binding proteins"/>
    <property type="match status" value="1"/>
</dbReference>
<evidence type="ECO:0000256" key="4">
    <source>
        <dbReference type="ARBA" id="ARBA00023172"/>
    </source>
</evidence>
<evidence type="ECO:0000256" key="5">
    <source>
        <dbReference type="ARBA" id="ARBA00023204"/>
    </source>
</evidence>
<evidence type="ECO:0000256" key="6">
    <source>
        <dbReference type="ARBA" id="ARBA00033409"/>
    </source>
</evidence>
<comment type="function">
    <text evidence="7">Involved in DNA repair and RecF pathway recombination.</text>
</comment>
<dbReference type="PANTHER" id="PTHR33991">
    <property type="entry name" value="DNA REPAIR PROTEIN RECO"/>
    <property type="match status" value="1"/>
</dbReference>
<evidence type="ECO:0000256" key="3">
    <source>
        <dbReference type="ARBA" id="ARBA00022763"/>
    </source>
</evidence>
<evidence type="ECO:0000256" key="2">
    <source>
        <dbReference type="ARBA" id="ARBA00021310"/>
    </source>
</evidence>
<dbReference type="InterPro" id="IPR022572">
    <property type="entry name" value="DNA_rep/recomb_RecO_N"/>
</dbReference>
<dbReference type="InterPro" id="IPR042242">
    <property type="entry name" value="RecO_C"/>
</dbReference>
<name>A0A0P6WJH4_9HYPH</name>
<feature type="domain" description="DNA replication/recombination mediator RecO N-terminal" evidence="8">
    <location>
        <begin position="1"/>
        <end position="69"/>
    </location>
</feature>
<proteinExistence type="inferred from homology"/>
<organism evidence="9 10">
    <name type="scientific">Prosthecodimorpha hirschii</name>
    <dbReference type="NCBI Taxonomy" id="665126"/>
    <lineage>
        <taxon>Bacteria</taxon>
        <taxon>Pseudomonadati</taxon>
        <taxon>Pseudomonadota</taxon>
        <taxon>Alphaproteobacteria</taxon>
        <taxon>Hyphomicrobiales</taxon>
        <taxon>Ancalomicrobiaceae</taxon>
        <taxon>Prosthecodimorpha</taxon>
    </lineage>
</organism>
<evidence type="ECO:0000313" key="10">
    <source>
        <dbReference type="Proteomes" id="UP000048984"/>
    </source>
</evidence>
<gene>
    <name evidence="7" type="primary">recO</name>
    <name evidence="9" type="ORF">ABB55_24115</name>
</gene>
<dbReference type="InterPro" id="IPR012340">
    <property type="entry name" value="NA-bd_OB-fold"/>
</dbReference>
<reference evidence="9 10" key="2">
    <citation type="submission" date="2015-10" db="EMBL/GenBank/DDBJ databases">
        <title>Draft Genome Sequence of Prosthecomicrobium hirschii ATCC 27832.</title>
        <authorList>
            <person name="Daniel J."/>
            <person name="Givan S.A."/>
            <person name="Brun Y.V."/>
            <person name="Brown P.J."/>
        </authorList>
    </citation>
    <scope>NUCLEOTIDE SEQUENCE [LARGE SCALE GENOMIC DNA]</scope>
    <source>
        <strain evidence="9 10">16</strain>
    </source>
</reference>
<dbReference type="HAMAP" id="MF_00201">
    <property type="entry name" value="RecO"/>
    <property type="match status" value="1"/>
</dbReference>
<dbReference type="SUPFAM" id="SSF57863">
    <property type="entry name" value="ArfGap/RecO-like zinc finger"/>
    <property type="match status" value="1"/>
</dbReference>
<evidence type="ECO:0000256" key="1">
    <source>
        <dbReference type="ARBA" id="ARBA00007452"/>
    </source>
</evidence>
<dbReference type="Pfam" id="PF02565">
    <property type="entry name" value="RecO_C"/>
    <property type="match status" value="1"/>
</dbReference>
<dbReference type="AlphaFoldDB" id="A0A0P6WJH4"/>
<reference evidence="9 10" key="1">
    <citation type="submission" date="2015-09" db="EMBL/GenBank/DDBJ databases">
        <authorList>
            <person name="Jackson K.R."/>
            <person name="Lunt B.L."/>
            <person name="Fisher J.N.B."/>
            <person name="Gardner A.V."/>
            <person name="Bailey M.E."/>
            <person name="Deus L.M."/>
            <person name="Earl A.S."/>
            <person name="Gibby P.D."/>
            <person name="Hartmann K.A."/>
            <person name="Liu J.E."/>
            <person name="Manci A.M."/>
            <person name="Nielsen D.A."/>
            <person name="Solomon M.B."/>
            <person name="Breakwell D.P."/>
            <person name="Burnett S.H."/>
            <person name="Grose J.H."/>
        </authorList>
    </citation>
    <scope>NUCLEOTIDE SEQUENCE [LARGE SCALE GENOMIC DNA]</scope>
    <source>
        <strain evidence="9 10">16</strain>
    </source>
</reference>
<dbReference type="STRING" id="665126.ABB55_24115"/>
<dbReference type="Proteomes" id="UP000048984">
    <property type="component" value="Unassembled WGS sequence"/>
</dbReference>
<dbReference type="GO" id="GO:0043590">
    <property type="term" value="C:bacterial nucleoid"/>
    <property type="evidence" value="ECO:0007669"/>
    <property type="project" value="TreeGrafter"/>
</dbReference>
<dbReference type="EMBL" id="LJYW01000001">
    <property type="protein sequence ID" value="KPL54927.1"/>
    <property type="molecule type" value="Genomic_DNA"/>
</dbReference>
<keyword evidence="3 7" id="KW-0227">DNA damage</keyword>
<evidence type="ECO:0000256" key="7">
    <source>
        <dbReference type="HAMAP-Rule" id="MF_00201"/>
    </source>
</evidence>
<keyword evidence="10" id="KW-1185">Reference proteome</keyword>
<dbReference type="GO" id="GO:0006302">
    <property type="term" value="P:double-strand break repair"/>
    <property type="evidence" value="ECO:0007669"/>
    <property type="project" value="TreeGrafter"/>
</dbReference>
<dbReference type="Pfam" id="PF11967">
    <property type="entry name" value="RecO_N"/>
    <property type="match status" value="1"/>
</dbReference>
<dbReference type="RefSeq" id="WP_054361093.1">
    <property type="nucleotide sequence ID" value="NZ_LJYW01000001.1"/>
</dbReference>
<dbReference type="Gene3D" id="2.40.50.140">
    <property type="entry name" value="Nucleic acid-binding proteins"/>
    <property type="match status" value="1"/>
</dbReference>
<keyword evidence="4 7" id="KW-0233">DNA recombination</keyword>
<dbReference type="PANTHER" id="PTHR33991:SF1">
    <property type="entry name" value="DNA REPAIR PROTEIN RECO"/>
    <property type="match status" value="1"/>
</dbReference>
<comment type="caution">
    <text evidence="9">The sequence shown here is derived from an EMBL/GenBank/DDBJ whole genome shotgun (WGS) entry which is preliminary data.</text>
</comment>
<sequence length="247" mass="26678">MEWTDEAIVLGLRRQGESHAVLEAMTRERGRHLGLVRGARSQKLAAALQTGNRLRLVWRARLDEHLGIYAVEPIGFRAAGYMESPIALLAAQTLAALLRLVSERDPHPDLYAALDEVLDRIGDPVETGELVVRFELMLLEGLGIGLDLSTCALTGATRDLAWVSPKTGRAASREAGAPFADRLLPLPAFLAPADGSNHPPPDGADLAAGFRLTGHFLARHAAQERGRDLPETRDRLLALIQRDAGGG</sequence>
<keyword evidence="5 7" id="KW-0234">DNA repair</keyword>
<dbReference type="InterPro" id="IPR037278">
    <property type="entry name" value="ARFGAP/RecO"/>
</dbReference>
<evidence type="ECO:0000313" key="9">
    <source>
        <dbReference type="EMBL" id="KPL54927.1"/>
    </source>
</evidence>
<protein>
    <recommendedName>
        <fullName evidence="2 7">DNA repair protein RecO</fullName>
    </recommendedName>
    <alternativeName>
        <fullName evidence="6 7">Recombination protein O</fullName>
    </alternativeName>
</protein>
<dbReference type="Gene3D" id="1.20.1440.120">
    <property type="entry name" value="Recombination protein O, C-terminal domain"/>
    <property type="match status" value="1"/>
</dbReference>
<dbReference type="NCBIfam" id="TIGR00613">
    <property type="entry name" value="reco"/>
    <property type="match status" value="1"/>
</dbReference>